<dbReference type="Proteomes" id="UP000176009">
    <property type="component" value="Unassembled WGS sequence"/>
</dbReference>
<dbReference type="GO" id="GO:0000725">
    <property type="term" value="P:recombinational repair"/>
    <property type="evidence" value="ECO:0007669"/>
    <property type="project" value="TreeGrafter"/>
</dbReference>
<evidence type="ECO:0000313" key="5">
    <source>
        <dbReference type="Proteomes" id="UP000232533"/>
    </source>
</evidence>
<name>A0A2N0TX20_9FLAO</name>
<dbReference type="PANTHER" id="PTHR11070:SF45">
    <property type="entry name" value="DNA 3'-5' HELICASE"/>
    <property type="match status" value="1"/>
</dbReference>
<feature type="domain" description="NERD" evidence="1">
    <location>
        <begin position="13"/>
        <end position="114"/>
    </location>
</feature>
<dbReference type="InterPro" id="IPR011528">
    <property type="entry name" value="NERD"/>
</dbReference>
<dbReference type="Pfam" id="PF08378">
    <property type="entry name" value="NERD"/>
    <property type="match status" value="1"/>
</dbReference>
<gene>
    <name evidence="3" type="ORF">APR40_11295</name>
    <name evidence="2" type="ORF">BHS39_11315</name>
</gene>
<keyword evidence="4" id="KW-1185">Reference proteome</keyword>
<dbReference type="AlphaFoldDB" id="A0A2N0TX20"/>
<evidence type="ECO:0000259" key="1">
    <source>
        <dbReference type="Pfam" id="PF08378"/>
    </source>
</evidence>
<dbReference type="Pfam" id="PF13245">
    <property type="entry name" value="AAA_19"/>
    <property type="match status" value="1"/>
</dbReference>
<dbReference type="GO" id="GO:0005524">
    <property type="term" value="F:ATP binding"/>
    <property type="evidence" value="ECO:0007669"/>
    <property type="project" value="InterPro"/>
</dbReference>
<evidence type="ECO:0000313" key="3">
    <source>
        <dbReference type="EMBL" id="PKD19284.1"/>
    </source>
</evidence>
<comment type="caution">
    <text evidence="3">The sequence shown here is derived from an EMBL/GenBank/DDBJ whole genome shotgun (WGS) entry which is preliminary data.</text>
</comment>
<dbReference type="Proteomes" id="UP000232533">
    <property type="component" value="Unassembled WGS sequence"/>
</dbReference>
<dbReference type="EMBL" id="MJBR01000013">
    <property type="protein sequence ID" value="OEY72824.1"/>
    <property type="molecule type" value="Genomic_DNA"/>
</dbReference>
<dbReference type="Gene3D" id="3.40.50.300">
    <property type="entry name" value="P-loop containing nucleotide triphosphate hydrolases"/>
    <property type="match status" value="2"/>
</dbReference>
<reference evidence="3 5" key="1">
    <citation type="submission" date="2015-10" db="EMBL/GenBank/DDBJ databases">
        <title>Draft genome sequence of Salegentibacter salinarum KCTC 12975.</title>
        <authorList>
            <person name="Lin W."/>
            <person name="Zheng Q."/>
        </authorList>
    </citation>
    <scope>NUCLEOTIDE SEQUENCE [LARGE SCALE GENOMIC DNA]</scope>
    <source>
        <strain evidence="3 5">KCTC 12974</strain>
    </source>
</reference>
<dbReference type="OrthoDB" id="9787585at2"/>
<dbReference type="SUPFAM" id="SSF52540">
    <property type="entry name" value="P-loop containing nucleoside triphosphate hydrolases"/>
    <property type="match status" value="1"/>
</dbReference>
<dbReference type="PANTHER" id="PTHR11070">
    <property type="entry name" value="UVRD / RECB / PCRA DNA HELICASE FAMILY MEMBER"/>
    <property type="match status" value="1"/>
</dbReference>
<protein>
    <recommendedName>
        <fullName evidence="1">NERD domain-containing protein</fullName>
    </recommendedName>
</protein>
<organism evidence="3 5">
    <name type="scientific">Salegentibacter salarius</name>
    <dbReference type="NCBI Taxonomy" id="435906"/>
    <lineage>
        <taxon>Bacteria</taxon>
        <taxon>Pseudomonadati</taxon>
        <taxon>Bacteroidota</taxon>
        <taxon>Flavobacteriia</taxon>
        <taxon>Flavobacteriales</taxon>
        <taxon>Flavobacteriaceae</taxon>
        <taxon>Salegentibacter</taxon>
    </lineage>
</organism>
<sequence length="554" mass="64772">MIYPSKFPTYNDNHGERKVFEALQKLDPHNFDVFWSRGFTGKTKEEDKHYEIDFLIFDLREERLDHIYLIEVKGGKIVYKAEENAWFQNSREMTTGPDLQAMGYVSNILKRYKEVIEQKVPVSWMLWFPDGIIDKENMPTQCESWNMLDQNDLDDPREALNRAAEAGESDYGHFNRISVDEYKGKIQKDLLQGLEVSQNFRTLLENMDINIDKAEESQKAFLNGLWNHSRLAVEGGAGSGKTVLAKCAAEVLNKKGKKVLFLCYNTYLCSQLKTGLDPEIKTDNIHNLMREFTDDRETDWFGAQVKDRDFWDKGLPEKFKELLKVYPLQEEEKFDVILVDEAQDFEVAWLNMLLKYLNPEAQYFLFYDKRQNIFERNFILPQGQNWHFHPLNCNYRNTGKINTFINEYVGTDAVSYGVEDGEEVRIKDYSPEDIAGTLKRCLLELHNVGKVPKEDIMILTDGSTKDWDLTIHKNGFEYQVLDPVKAREKEKIYYSSIRRFKGCEAPVVILLLKQRLEKIQNGETKHKNRLYTQLSRAKGLLYVLEPENYSEAHS</sequence>
<dbReference type="GO" id="GO:0003677">
    <property type="term" value="F:DNA binding"/>
    <property type="evidence" value="ECO:0007669"/>
    <property type="project" value="InterPro"/>
</dbReference>
<evidence type="ECO:0000313" key="4">
    <source>
        <dbReference type="Proteomes" id="UP000176009"/>
    </source>
</evidence>
<proteinExistence type="predicted"/>
<dbReference type="RefSeq" id="WP_070053951.1">
    <property type="nucleotide sequence ID" value="NZ_FVZF01000020.1"/>
</dbReference>
<dbReference type="EMBL" id="LKTR01000016">
    <property type="protein sequence ID" value="PKD19284.1"/>
    <property type="molecule type" value="Genomic_DNA"/>
</dbReference>
<dbReference type="InterPro" id="IPR027417">
    <property type="entry name" value="P-loop_NTPase"/>
</dbReference>
<reference evidence="2 4" key="2">
    <citation type="submission" date="2016-09" db="EMBL/GenBank/DDBJ databases">
        <title>Genome Sequence of Salegentibacter salarius,Isolated from a Marine Solar Saltern of the Yellow Sea in South Korea.</title>
        <authorList>
            <person name="Zheng Q."/>
            <person name="Liu Y."/>
        </authorList>
    </citation>
    <scope>NUCLEOTIDE SEQUENCE [LARGE SCALE GENOMIC DNA]</scope>
    <source>
        <strain evidence="2 4">KCTC 12974</strain>
    </source>
</reference>
<dbReference type="InterPro" id="IPR000212">
    <property type="entry name" value="DNA_helicase_UvrD/REP"/>
</dbReference>
<accession>A0A2N0TX20</accession>
<dbReference type="GO" id="GO:0005829">
    <property type="term" value="C:cytosol"/>
    <property type="evidence" value="ECO:0007669"/>
    <property type="project" value="TreeGrafter"/>
</dbReference>
<dbReference type="GO" id="GO:0043138">
    <property type="term" value="F:3'-5' DNA helicase activity"/>
    <property type="evidence" value="ECO:0007669"/>
    <property type="project" value="TreeGrafter"/>
</dbReference>
<evidence type="ECO:0000313" key="2">
    <source>
        <dbReference type="EMBL" id="OEY72824.1"/>
    </source>
</evidence>